<dbReference type="InterPro" id="IPR037126">
    <property type="entry name" value="PdaC/RsiV-like_sf"/>
</dbReference>
<name>A0A3E2NV43_9SPHI</name>
<evidence type="ECO:0000313" key="2">
    <source>
        <dbReference type="EMBL" id="RFZ84884.1"/>
    </source>
</evidence>
<accession>A0A3E2NV43</accession>
<dbReference type="Gene3D" id="3.30.565.40">
    <property type="entry name" value="Fervidobacterium nodosum Rt17-B1 like"/>
    <property type="match status" value="1"/>
</dbReference>
<dbReference type="Gene3D" id="3.90.640.20">
    <property type="entry name" value="Heat-shock cognate protein, ATPase"/>
    <property type="match status" value="1"/>
</dbReference>
<evidence type="ECO:0000313" key="3">
    <source>
        <dbReference type="Proteomes" id="UP000260823"/>
    </source>
</evidence>
<comment type="caution">
    <text evidence="2">The sequence shown here is derived from an EMBL/GenBank/DDBJ whole genome shotgun (WGS) entry which is preliminary data.</text>
</comment>
<dbReference type="AlphaFoldDB" id="A0A3E2NV43"/>
<keyword evidence="3" id="KW-1185">Reference proteome</keyword>
<dbReference type="InterPro" id="IPR021729">
    <property type="entry name" value="DUF3298"/>
</dbReference>
<dbReference type="Proteomes" id="UP000260823">
    <property type="component" value="Unassembled WGS sequence"/>
</dbReference>
<feature type="domain" description="DUF3298" evidence="1">
    <location>
        <begin position="171"/>
        <end position="250"/>
    </location>
</feature>
<evidence type="ECO:0000259" key="1">
    <source>
        <dbReference type="Pfam" id="PF11738"/>
    </source>
</evidence>
<dbReference type="Pfam" id="PF11738">
    <property type="entry name" value="DUF3298"/>
    <property type="match status" value="1"/>
</dbReference>
<proteinExistence type="predicted"/>
<dbReference type="OrthoDB" id="594879at2"/>
<protein>
    <submittedName>
        <fullName evidence="2">DUF3298 domain-containing protein</fullName>
    </submittedName>
</protein>
<dbReference type="RefSeq" id="WP_117381786.1">
    <property type="nucleotide sequence ID" value="NZ_QWDE01000001.1"/>
</dbReference>
<gene>
    <name evidence="2" type="ORF">DYU05_04570</name>
</gene>
<dbReference type="PROSITE" id="PS51257">
    <property type="entry name" value="PROKAR_LIPOPROTEIN"/>
    <property type="match status" value="1"/>
</dbReference>
<dbReference type="EMBL" id="QWDE01000001">
    <property type="protein sequence ID" value="RFZ84884.1"/>
    <property type="molecule type" value="Genomic_DNA"/>
</dbReference>
<sequence length="272" mass="30985">MRILFWVCTLLIVFSSCQFGTERRRDRPDIFKDTLTYTYKTIHERATDCGNKADSACTVVNVKYPFFKNAPLLNDTIEAKGAKMFMVGENAATSLHALTKNFLQLYMNDVAPKNKSNVIYRLDINVNLVQQDSALLALQLTGSIFQGGAHGGTYIGFINWNPKTKSEILLKDILVDGYQDKLTHVADSIFRKDEKLKDTSSLARDYFFKDDRFALNNNFSLTPVGIRFMYNEYEIKPYAAGQTELLIPYDKIKELIIPKSVIARYIKNDVGI</sequence>
<organism evidence="2 3">
    <name type="scientific">Mucilaginibacter terrenus</name>
    <dbReference type="NCBI Taxonomy" id="2482727"/>
    <lineage>
        <taxon>Bacteria</taxon>
        <taxon>Pseudomonadati</taxon>
        <taxon>Bacteroidota</taxon>
        <taxon>Sphingobacteriia</taxon>
        <taxon>Sphingobacteriales</taxon>
        <taxon>Sphingobacteriaceae</taxon>
        <taxon>Mucilaginibacter</taxon>
    </lineage>
</organism>
<reference evidence="2 3" key="1">
    <citation type="submission" date="2018-08" db="EMBL/GenBank/DDBJ databases">
        <title>Mucilaginibacter terrae sp. nov., isolated from manganese diggings.</title>
        <authorList>
            <person name="Huang Y."/>
            <person name="Zhou Z."/>
        </authorList>
    </citation>
    <scope>NUCLEOTIDE SEQUENCE [LARGE SCALE GENOMIC DNA]</scope>
    <source>
        <strain evidence="2 3">ZH6</strain>
    </source>
</reference>